<keyword evidence="5 10" id="KW-0378">Hydrolase</keyword>
<comment type="similarity">
    <text evidence="10 11 14 15">Belongs to the peptidase S16 family.</text>
</comment>
<feature type="active site" evidence="10 12">
    <location>
        <position position="711"/>
    </location>
</feature>
<dbReference type="GO" id="GO:0004176">
    <property type="term" value="F:ATP-dependent peptidase activity"/>
    <property type="evidence" value="ECO:0007669"/>
    <property type="project" value="UniProtKB-UniRule"/>
</dbReference>
<dbReference type="Gene3D" id="2.30.130.40">
    <property type="entry name" value="LON domain-like"/>
    <property type="match status" value="1"/>
</dbReference>
<dbReference type="Pfam" id="PF02190">
    <property type="entry name" value="LON_substr_bdg"/>
    <property type="match status" value="1"/>
</dbReference>
<dbReference type="PROSITE" id="PS51787">
    <property type="entry name" value="LON_N"/>
    <property type="match status" value="1"/>
</dbReference>
<evidence type="ECO:0000256" key="3">
    <source>
        <dbReference type="ARBA" id="ARBA00022670"/>
    </source>
</evidence>
<dbReference type="PIRSF" id="PIRSF001174">
    <property type="entry name" value="Lon_proteas"/>
    <property type="match status" value="1"/>
</dbReference>
<dbReference type="Pfam" id="PF05362">
    <property type="entry name" value="Lon_C"/>
    <property type="match status" value="1"/>
</dbReference>
<dbReference type="SUPFAM" id="SSF54211">
    <property type="entry name" value="Ribosomal protein S5 domain 2-like"/>
    <property type="match status" value="1"/>
</dbReference>
<evidence type="ECO:0000256" key="13">
    <source>
        <dbReference type="PIRSR" id="PIRSR001174-2"/>
    </source>
</evidence>
<evidence type="ECO:0000256" key="7">
    <source>
        <dbReference type="ARBA" id="ARBA00022840"/>
    </source>
</evidence>
<dbReference type="RefSeq" id="WP_101335062.1">
    <property type="nucleotide sequence ID" value="NZ_PJNI01000011.1"/>
</dbReference>
<comment type="induction">
    <text evidence="10">By heat shock.</text>
</comment>
<keyword evidence="6 10" id="KW-0720">Serine protease</keyword>
<dbReference type="Gene3D" id="3.30.230.10">
    <property type="match status" value="1"/>
</dbReference>
<evidence type="ECO:0000256" key="9">
    <source>
        <dbReference type="ARBA" id="ARBA00050665"/>
    </source>
</evidence>
<keyword evidence="7 10" id="KW-0067">ATP-binding</keyword>
<dbReference type="Gene3D" id="3.40.50.300">
    <property type="entry name" value="P-loop containing nucleotide triphosphate hydrolases"/>
    <property type="match status" value="1"/>
</dbReference>
<evidence type="ECO:0000256" key="15">
    <source>
        <dbReference type="RuleBase" id="RU000591"/>
    </source>
</evidence>
<dbReference type="InterPro" id="IPR008269">
    <property type="entry name" value="Lon_proteolytic"/>
</dbReference>
<dbReference type="InterPro" id="IPR004815">
    <property type="entry name" value="Lon_bac/euk-typ"/>
</dbReference>
<dbReference type="GO" id="GO:0005524">
    <property type="term" value="F:ATP binding"/>
    <property type="evidence" value="ECO:0007669"/>
    <property type="project" value="UniProtKB-UniRule"/>
</dbReference>
<accession>A0A2I0R1S1</accession>
<evidence type="ECO:0000256" key="4">
    <source>
        <dbReference type="ARBA" id="ARBA00022741"/>
    </source>
</evidence>
<keyword evidence="2 10" id="KW-0963">Cytoplasm</keyword>
<evidence type="ECO:0000313" key="19">
    <source>
        <dbReference type="Proteomes" id="UP000236654"/>
    </source>
</evidence>
<dbReference type="OrthoDB" id="9803599at2"/>
<dbReference type="Gene3D" id="1.20.5.5270">
    <property type="match status" value="1"/>
</dbReference>
<dbReference type="EMBL" id="PJNI01000011">
    <property type="protein sequence ID" value="PKR80350.1"/>
    <property type="molecule type" value="Genomic_DNA"/>
</dbReference>
<dbReference type="PROSITE" id="PS51786">
    <property type="entry name" value="LON_PROTEOLYTIC"/>
    <property type="match status" value="1"/>
</dbReference>
<dbReference type="FunFam" id="3.40.50.300:FF:000021">
    <property type="entry name" value="Lon protease homolog"/>
    <property type="match status" value="1"/>
</dbReference>
<evidence type="ECO:0000256" key="5">
    <source>
        <dbReference type="ARBA" id="ARBA00022801"/>
    </source>
</evidence>
<feature type="binding site" evidence="10 13">
    <location>
        <begin position="389"/>
        <end position="396"/>
    </location>
    <ligand>
        <name>ATP</name>
        <dbReference type="ChEBI" id="CHEBI:30616"/>
    </ligand>
</feature>
<dbReference type="InterPro" id="IPR014721">
    <property type="entry name" value="Ribsml_uS5_D2-typ_fold_subgr"/>
</dbReference>
<dbReference type="Pfam" id="PF22667">
    <property type="entry name" value="Lon_lid"/>
    <property type="match status" value="1"/>
</dbReference>
<comment type="caution">
    <text evidence="18">The sequence shown here is derived from an EMBL/GenBank/DDBJ whole genome shotgun (WGS) entry which is preliminary data.</text>
</comment>
<evidence type="ECO:0000259" key="16">
    <source>
        <dbReference type="PROSITE" id="PS51786"/>
    </source>
</evidence>
<dbReference type="GO" id="GO:0006515">
    <property type="term" value="P:protein quality control for misfolded or incompletely synthesized proteins"/>
    <property type="evidence" value="ECO:0007669"/>
    <property type="project" value="UniProtKB-UniRule"/>
</dbReference>
<evidence type="ECO:0000256" key="12">
    <source>
        <dbReference type="PIRSR" id="PIRSR001174-1"/>
    </source>
</evidence>
<feature type="domain" description="Lon N-terminal" evidence="17">
    <location>
        <begin position="43"/>
        <end position="238"/>
    </location>
</feature>
<dbReference type="PROSITE" id="PS01046">
    <property type="entry name" value="LON_SER"/>
    <property type="match status" value="1"/>
</dbReference>
<dbReference type="GO" id="GO:0016887">
    <property type="term" value="F:ATP hydrolysis activity"/>
    <property type="evidence" value="ECO:0007669"/>
    <property type="project" value="UniProtKB-UniRule"/>
</dbReference>
<dbReference type="InterPro" id="IPR054594">
    <property type="entry name" value="Lon_lid"/>
</dbReference>
<dbReference type="InterPro" id="IPR008268">
    <property type="entry name" value="Peptidase_S16_AS"/>
</dbReference>
<dbReference type="Gene3D" id="1.10.8.60">
    <property type="match status" value="1"/>
</dbReference>
<dbReference type="GO" id="GO:0004252">
    <property type="term" value="F:serine-type endopeptidase activity"/>
    <property type="evidence" value="ECO:0007669"/>
    <property type="project" value="UniProtKB-UniRule"/>
</dbReference>
<evidence type="ECO:0000313" key="18">
    <source>
        <dbReference type="EMBL" id="PKR80350.1"/>
    </source>
</evidence>
<comment type="catalytic activity">
    <reaction evidence="9 10 11 14">
        <text>Hydrolysis of proteins in presence of ATP.</text>
        <dbReference type="EC" id="3.4.21.53"/>
    </reaction>
</comment>
<dbReference type="InterPro" id="IPR027417">
    <property type="entry name" value="P-loop_NTPase"/>
</dbReference>
<dbReference type="AlphaFoldDB" id="A0A2I0R1S1"/>
<dbReference type="InterPro" id="IPR003593">
    <property type="entry name" value="AAA+_ATPase"/>
</dbReference>
<evidence type="ECO:0000256" key="8">
    <source>
        <dbReference type="ARBA" id="ARBA00023016"/>
    </source>
</evidence>
<protein>
    <recommendedName>
        <fullName evidence="10 11">Lon protease</fullName>
        <ecNumber evidence="10 11">3.4.21.53</ecNumber>
    </recommendedName>
    <alternativeName>
        <fullName evidence="10">ATP-dependent protease La</fullName>
    </alternativeName>
</protein>
<keyword evidence="8 10" id="KW-0346">Stress response</keyword>
<dbReference type="PRINTS" id="PR00830">
    <property type="entry name" value="ENDOLAPTASE"/>
</dbReference>
<dbReference type="SMART" id="SM00464">
    <property type="entry name" value="LON"/>
    <property type="match status" value="1"/>
</dbReference>
<dbReference type="Pfam" id="PF00004">
    <property type="entry name" value="AAA"/>
    <property type="match status" value="1"/>
</dbReference>
<dbReference type="InterPro" id="IPR027065">
    <property type="entry name" value="Lon_Prtase"/>
</dbReference>
<dbReference type="InterPro" id="IPR046336">
    <property type="entry name" value="Lon_prtase_N_sf"/>
</dbReference>
<proteinExistence type="evidence at transcript level"/>
<reference evidence="18 19" key="1">
    <citation type="submission" date="2017-12" db="EMBL/GenBank/DDBJ databases">
        <title>The draft genome sequence of Brumimicrobium saltpan LHR20.</title>
        <authorList>
            <person name="Do Z.-J."/>
            <person name="Luo H.-R."/>
        </authorList>
    </citation>
    <scope>NUCLEOTIDE SEQUENCE [LARGE SCALE GENOMIC DNA]</scope>
    <source>
        <strain evidence="18 19">LHR20</strain>
    </source>
</reference>
<evidence type="ECO:0000256" key="2">
    <source>
        <dbReference type="ARBA" id="ARBA00022490"/>
    </source>
</evidence>
<dbReference type="Proteomes" id="UP000236654">
    <property type="component" value="Unassembled WGS sequence"/>
</dbReference>
<dbReference type="CDD" id="cd19500">
    <property type="entry name" value="RecA-like_Lon"/>
    <property type="match status" value="1"/>
</dbReference>
<evidence type="ECO:0000256" key="11">
    <source>
        <dbReference type="PIRNR" id="PIRNR001174"/>
    </source>
</evidence>
<dbReference type="SUPFAM" id="SSF88697">
    <property type="entry name" value="PUA domain-like"/>
    <property type="match status" value="1"/>
</dbReference>
<sequence length="815" mass="91971">MTDIFDKSLFGMGSPDDSEAEFIPLITQEEEDDMHNAKFPSDIPILPLRNNVLFPGVVIPITVGRDKSIDLIKHANNSDKVVGVVSQIDPEVENPEEKDLNKIGTVATILRLLKMPDGTSTVIIQGKRRFELKEITQKEPFLRGKIELCEEAKAPKNNKEFTAIIQSMKELSLKIIQESPNIPSEAQFAIKNIDSPSFLINFISSNMNADVSTKQNMLNEMDLKKRAMAVLQHLTVESQQLEMRNEIQTRVKVDLDKQQREYFLNQQIKTIQEELGGNPQEQDLEKMRERAKKKKWTKKVDEMFHKELSRLQRMNPQGAEYTVQLNYLDLLLDLPWEEYTKDNLDLNRAKKVLERDHYGLEKVKKRILEYLAVLKLKKDMKSPILCFYGPPGVGKTSLGKSIAEALGRKYVRMSLGGIHDESEIRGHRKTYIGAMPGRVMQNIKKAESSNPVFVLDEIDKISRSNHGDPSSAMLEVLDPEQNDEFYDNYLETEYDLSKVLFIATANDLSTIQGPLRDRMELIEVSGYTVEEKIEIAKRHLIPDQIKEHGIKKSDISIGKATLEKLIEEYTHESGVRGLDKAVAKLIRNRARQIAMEEDFKKVIAAKDLVDIMGPGRPKTKYDNNNVAGVVTGLAWTAMGGDILFIESSLAKGKGKLTLTGNLGDVMKESATIALQFLKSHPEWLNLDANVFNKYDVHMHVPEGATPKDGPSAGITMLTSLASLFTQRKVKKNVAMTGEITLRGDVLPVGGIKEKILAAKRADITEIILCEKNKQDVNEIKKEYLEGLQFHFVKHMKEVLDIALTKDRVADAITVS</sequence>
<comment type="subcellular location">
    <subcellularLocation>
        <location evidence="1 10 11">Cytoplasm</location>
    </subcellularLocation>
</comment>
<comment type="subunit">
    <text evidence="10 11">Homohexamer. Organized in a ring with a central cavity.</text>
</comment>
<dbReference type="SMART" id="SM00382">
    <property type="entry name" value="AAA"/>
    <property type="match status" value="1"/>
</dbReference>
<evidence type="ECO:0000256" key="6">
    <source>
        <dbReference type="ARBA" id="ARBA00022825"/>
    </source>
</evidence>
<dbReference type="InterPro" id="IPR027543">
    <property type="entry name" value="Lon_bac"/>
</dbReference>
<feature type="active site" evidence="10 12">
    <location>
        <position position="754"/>
    </location>
</feature>
<keyword evidence="3 10" id="KW-0645">Protease</keyword>
<comment type="function">
    <text evidence="10">ATP-dependent serine protease that mediates the selective degradation of mutant and abnormal proteins as well as certain short-lived regulatory proteins. Required for cellular homeostasis and for survival from DNA damage and developmental changes induced by stress. Degrades polypeptides processively to yield small peptide fragments that are 5 to 10 amino acids long. Binds to DNA in a double-stranded, site-specific manner.</text>
</comment>
<evidence type="ECO:0000256" key="14">
    <source>
        <dbReference type="PROSITE-ProRule" id="PRU01122"/>
    </source>
</evidence>
<dbReference type="EC" id="3.4.21.53" evidence="10 11"/>
<dbReference type="SUPFAM" id="SSF52540">
    <property type="entry name" value="P-loop containing nucleoside triphosphate hydrolases"/>
    <property type="match status" value="1"/>
</dbReference>
<dbReference type="InterPro" id="IPR003111">
    <property type="entry name" value="Lon_prtase_N"/>
</dbReference>
<keyword evidence="19" id="KW-1185">Reference proteome</keyword>
<dbReference type="HAMAP" id="MF_01973">
    <property type="entry name" value="lon_bact"/>
    <property type="match status" value="1"/>
</dbReference>
<dbReference type="GO" id="GO:0034605">
    <property type="term" value="P:cellular response to heat"/>
    <property type="evidence" value="ECO:0007669"/>
    <property type="project" value="UniProtKB-UniRule"/>
</dbReference>
<dbReference type="GO" id="GO:0005737">
    <property type="term" value="C:cytoplasm"/>
    <property type="evidence" value="ECO:0007669"/>
    <property type="project" value="UniProtKB-SubCell"/>
</dbReference>
<name>A0A2I0R1S1_9FLAO</name>
<gene>
    <name evidence="10 18" type="primary">lon</name>
    <name evidence="18" type="ORF">CW751_10505</name>
</gene>
<evidence type="ECO:0000256" key="10">
    <source>
        <dbReference type="HAMAP-Rule" id="MF_01973"/>
    </source>
</evidence>
<organism evidence="18 19">
    <name type="scientific">Brumimicrobium salinarum</name>
    <dbReference type="NCBI Taxonomy" id="2058658"/>
    <lineage>
        <taxon>Bacteria</taxon>
        <taxon>Pseudomonadati</taxon>
        <taxon>Bacteroidota</taxon>
        <taxon>Flavobacteriia</taxon>
        <taxon>Flavobacteriales</taxon>
        <taxon>Crocinitomicaceae</taxon>
        <taxon>Brumimicrobium</taxon>
    </lineage>
</organism>
<dbReference type="InterPro" id="IPR015947">
    <property type="entry name" value="PUA-like_sf"/>
</dbReference>
<keyword evidence="4 10" id="KW-0547">Nucleotide-binding</keyword>
<evidence type="ECO:0000256" key="1">
    <source>
        <dbReference type="ARBA" id="ARBA00004496"/>
    </source>
</evidence>
<dbReference type="PANTHER" id="PTHR10046">
    <property type="entry name" value="ATP DEPENDENT LON PROTEASE FAMILY MEMBER"/>
    <property type="match status" value="1"/>
</dbReference>
<dbReference type="InterPro" id="IPR020568">
    <property type="entry name" value="Ribosomal_Su5_D2-typ_SF"/>
</dbReference>
<dbReference type="NCBIfam" id="TIGR00763">
    <property type="entry name" value="lon"/>
    <property type="match status" value="1"/>
</dbReference>
<dbReference type="InterPro" id="IPR003959">
    <property type="entry name" value="ATPase_AAA_core"/>
</dbReference>
<dbReference type="Gene3D" id="1.20.58.1480">
    <property type="match status" value="1"/>
</dbReference>
<evidence type="ECO:0000259" key="17">
    <source>
        <dbReference type="PROSITE" id="PS51787"/>
    </source>
</evidence>
<feature type="domain" description="Lon proteolytic" evidence="16">
    <location>
        <begin position="624"/>
        <end position="805"/>
    </location>
</feature>
<dbReference type="GO" id="GO:0043565">
    <property type="term" value="F:sequence-specific DNA binding"/>
    <property type="evidence" value="ECO:0007669"/>
    <property type="project" value="UniProtKB-UniRule"/>
</dbReference>